<name>A0A1D8B2V4_9ACTO</name>
<evidence type="ECO:0000259" key="8">
    <source>
        <dbReference type="PROSITE" id="PS50035"/>
    </source>
</evidence>
<dbReference type="KEGG" id="phon:BH719_06195"/>
<proteinExistence type="predicted"/>
<feature type="domain" description="PLD phosphodiesterase" evidence="8">
    <location>
        <begin position="220"/>
        <end position="247"/>
    </location>
</feature>
<sequence>MVPLPPPELPTWLIATIVGVDTVIRLVALGVVPRHRRASTSTAWLLIIFPVPFLGVPLYLVFGSWWAMGRALDDDPKASGIVKELLAAAPGWTPHAHEATAAIMRMNRETTRFGETTGSVGGLYTAPAEAFAAMADAVDRAAHHVHVLYYQTSWDDDTAVLYEALQRAAARGVVVRLLVDHHGLRSIPGWREFRDRLDGSGLQWHVMLPFNPFKGPVRRPDLRNHRKLLVVDSRTAFVGSHNLVAADYDTPAYAEAGIEFHDTTVSVHGSIARQVETVFATDWFYACGEVLGPADLDPEDPGGDDLGGGEDAEHTGGAHASPMQIVPSGPAYRSEPGLRMFVDLIHCATRSVSVVSPYFIPDEALLSALTNAALKGVDVELFVSEESDQFLVGHAQRSYYEPLLKSGVRIHLYQAPTVLHSKYVMIDRRTVTIGSSNMDFRSFGLNYEVMLLAEDPGLAEMIAANDQRYRERSRELTLAEWIGKPWYAHYVDNVCRLGSALL</sequence>
<evidence type="ECO:0000256" key="6">
    <source>
        <dbReference type="SAM" id="MobiDB-lite"/>
    </source>
</evidence>
<feature type="transmembrane region" description="Helical" evidence="7">
    <location>
        <begin position="12"/>
        <end position="32"/>
    </location>
</feature>
<dbReference type="EMBL" id="CP017298">
    <property type="protein sequence ID" value="AOS47488.1"/>
    <property type="molecule type" value="Genomic_DNA"/>
</dbReference>
<evidence type="ECO:0000256" key="3">
    <source>
        <dbReference type="ARBA" id="ARBA00022692"/>
    </source>
</evidence>
<keyword evidence="4 7" id="KW-1133">Transmembrane helix</keyword>
<evidence type="ECO:0000256" key="1">
    <source>
        <dbReference type="ARBA" id="ARBA00004651"/>
    </source>
</evidence>
<feature type="region of interest" description="Disordered" evidence="6">
    <location>
        <begin position="296"/>
        <end position="326"/>
    </location>
</feature>
<evidence type="ECO:0000256" key="4">
    <source>
        <dbReference type="ARBA" id="ARBA00022989"/>
    </source>
</evidence>
<keyword evidence="5 7" id="KW-0472">Membrane</keyword>
<dbReference type="SMART" id="SM00155">
    <property type="entry name" value="PLDc"/>
    <property type="match status" value="2"/>
</dbReference>
<dbReference type="PROSITE" id="PS50035">
    <property type="entry name" value="PLD"/>
    <property type="match status" value="2"/>
</dbReference>
<keyword evidence="10" id="KW-1185">Reference proteome</keyword>
<dbReference type="AlphaFoldDB" id="A0A1D8B2V4"/>
<reference evidence="9 10" key="1">
    <citation type="submission" date="2016-09" db="EMBL/GenBank/DDBJ databases">
        <title>Complete genome sequence of Actinomyces hongkongensis HKU8.</title>
        <authorList>
            <person name="Gao Y.-X."/>
            <person name="Zhou Y.-Y."/>
            <person name="Xie Y."/>
            <person name="Wang M."/>
            <person name="Wang S.-J."/>
            <person name="Shen S.-G."/>
        </authorList>
    </citation>
    <scope>NUCLEOTIDE SEQUENCE [LARGE SCALE GENOMIC DNA]</scope>
    <source>
        <strain evidence="9 10">HKU8</strain>
    </source>
</reference>
<dbReference type="Proteomes" id="UP000095214">
    <property type="component" value="Chromosome"/>
</dbReference>
<dbReference type="RefSeq" id="WP_009743953.1">
    <property type="nucleotide sequence ID" value="NZ_CP017298.1"/>
</dbReference>
<dbReference type="PANTHER" id="PTHR21248:SF22">
    <property type="entry name" value="PHOSPHOLIPASE D"/>
    <property type="match status" value="1"/>
</dbReference>
<comment type="subcellular location">
    <subcellularLocation>
        <location evidence="1">Cell membrane</location>
        <topology evidence="1">Multi-pass membrane protein</topology>
    </subcellularLocation>
</comment>
<evidence type="ECO:0000256" key="7">
    <source>
        <dbReference type="SAM" id="Phobius"/>
    </source>
</evidence>
<dbReference type="Gene3D" id="3.30.870.10">
    <property type="entry name" value="Endonuclease Chain A"/>
    <property type="match status" value="2"/>
</dbReference>
<dbReference type="STRING" id="178339.BH719_06195"/>
<dbReference type="SUPFAM" id="SSF56024">
    <property type="entry name" value="Phospholipase D/nuclease"/>
    <property type="match status" value="2"/>
</dbReference>
<feature type="transmembrane region" description="Helical" evidence="7">
    <location>
        <begin position="44"/>
        <end position="68"/>
    </location>
</feature>
<dbReference type="GO" id="GO:0005886">
    <property type="term" value="C:plasma membrane"/>
    <property type="evidence" value="ECO:0007669"/>
    <property type="project" value="UniProtKB-SubCell"/>
</dbReference>
<dbReference type="OrthoDB" id="9762009at2"/>
<dbReference type="InterPro" id="IPR027379">
    <property type="entry name" value="CLS_N"/>
</dbReference>
<dbReference type="Pfam" id="PF13091">
    <property type="entry name" value="PLDc_2"/>
    <property type="match status" value="2"/>
</dbReference>
<dbReference type="InterPro" id="IPR001736">
    <property type="entry name" value="PLipase_D/transphosphatidylase"/>
</dbReference>
<feature type="compositionally biased region" description="Acidic residues" evidence="6">
    <location>
        <begin position="296"/>
        <end position="310"/>
    </location>
</feature>
<evidence type="ECO:0000313" key="10">
    <source>
        <dbReference type="Proteomes" id="UP000095214"/>
    </source>
</evidence>
<organism evidence="9 10">
    <name type="scientific">Pauljensenia hongkongensis</name>
    <dbReference type="NCBI Taxonomy" id="178339"/>
    <lineage>
        <taxon>Bacteria</taxon>
        <taxon>Bacillati</taxon>
        <taxon>Actinomycetota</taxon>
        <taxon>Actinomycetes</taxon>
        <taxon>Actinomycetales</taxon>
        <taxon>Actinomycetaceae</taxon>
        <taxon>Pauljensenia</taxon>
    </lineage>
</organism>
<accession>A0A1D8B2V4</accession>
<dbReference type="PANTHER" id="PTHR21248">
    <property type="entry name" value="CARDIOLIPIN SYNTHASE"/>
    <property type="match status" value="1"/>
</dbReference>
<dbReference type="GO" id="GO:0008808">
    <property type="term" value="F:cardiolipin synthase activity"/>
    <property type="evidence" value="ECO:0007669"/>
    <property type="project" value="TreeGrafter"/>
</dbReference>
<gene>
    <name evidence="9" type="ORF">BH719_06195</name>
</gene>
<dbReference type="Pfam" id="PF13396">
    <property type="entry name" value="PLDc_N"/>
    <property type="match status" value="1"/>
</dbReference>
<evidence type="ECO:0000256" key="5">
    <source>
        <dbReference type="ARBA" id="ARBA00023136"/>
    </source>
</evidence>
<keyword evidence="3 7" id="KW-0812">Transmembrane</keyword>
<dbReference type="InterPro" id="IPR025202">
    <property type="entry name" value="PLD-like_dom"/>
</dbReference>
<protein>
    <submittedName>
        <fullName evidence="9">Cardiolipin synthase</fullName>
    </submittedName>
</protein>
<keyword evidence="2" id="KW-1003">Cell membrane</keyword>
<dbReference type="GO" id="GO:0032049">
    <property type="term" value="P:cardiolipin biosynthetic process"/>
    <property type="evidence" value="ECO:0007669"/>
    <property type="project" value="UniProtKB-ARBA"/>
</dbReference>
<evidence type="ECO:0000313" key="9">
    <source>
        <dbReference type="EMBL" id="AOS47488.1"/>
    </source>
</evidence>
<evidence type="ECO:0000256" key="2">
    <source>
        <dbReference type="ARBA" id="ARBA00022475"/>
    </source>
</evidence>
<feature type="domain" description="PLD phosphodiesterase" evidence="8">
    <location>
        <begin position="415"/>
        <end position="442"/>
    </location>
</feature>